<evidence type="ECO:0000256" key="6">
    <source>
        <dbReference type="SAM" id="Phobius"/>
    </source>
</evidence>
<evidence type="ECO:0000256" key="1">
    <source>
        <dbReference type="ARBA" id="ARBA00004141"/>
    </source>
</evidence>
<evidence type="ECO:0000256" key="2">
    <source>
        <dbReference type="ARBA" id="ARBA00022692"/>
    </source>
</evidence>
<dbReference type="GO" id="GO:0016020">
    <property type="term" value="C:membrane"/>
    <property type="evidence" value="ECO:0007669"/>
    <property type="project" value="UniProtKB-SubCell"/>
</dbReference>
<sequence>MQMIQGLEITDVVGNIWYLVLGFILFDVVTGLLAAAVEKKLNSSINYVGLLRKVGEFVALAFLVFVDAYTGSNGYIIKLGVGMIVAYEGLSIIENFSRMGIDIKFITKFFDKDKVGKGDEK</sequence>
<dbReference type="EMBL" id="AJLR01000042">
    <property type="protein sequence ID" value="EKN68083.1"/>
    <property type="molecule type" value="Genomic_DNA"/>
</dbReference>
<feature type="transmembrane region" description="Helical" evidence="6">
    <location>
        <begin position="49"/>
        <end position="69"/>
    </location>
</feature>
<evidence type="ECO:0000256" key="4">
    <source>
        <dbReference type="ARBA" id="ARBA00023136"/>
    </source>
</evidence>
<keyword evidence="8" id="KW-1185">Reference proteome</keyword>
<evidence type="ECO:0000313" key="7">
    <source>
        <dbReference type="EMBL" id="EKN68083.1"/>
    </source>
</evidence>
<protein>
    <submittedName>
        <fullName evidence="7">Phage protein</fullName>
    </submittedName>
</protein>
<feature type="transmembrane region" description="Helical" evidence="6">
    <location>
        <begin position="16"/>
        <end position="37"/>
    </location>
</feature>
<dbReference type="STRING" id="1131731.BAZO_06184"/>
<keyword evidence="3 6" id="KW-1133">Transmembrane helix</keyword>
<evidence type="ECO:0000313" key="8">
    <source>
        <dbReference type="Proteomes" id="UP000006315"/>
    </source>
</evidence>
<evidence type="ECO:0000256" key="5">
    <source>
        <dbReference type="ARBA" id="ARBA00023600"/>
    </source>
</evidence>
<dbReference type="AlphaFoldDB" id="K6DJ12"/>
<dbReference type="PATRIC" id="fig|1131731.3.peg.1286"/>
<dbReference type="NCBIfam" id="TIGR01593">
    <property type="entry name" value="holin_tox_secr"/>
    <property type="match status" value="1"/>
</dbReference>
<evidence type="ECO:0000256" key="3">
    <source>
        <dbReference type="ARBA" id="ARBA00022989"/>
    </source>
</evidence>
<gene>
    <name evidence="7" type="ORF">BAZO_06184</name>
</gene>
<dbReference type="InterPro" id="IPR006480">
    <property type="entry name" value="Phage_holin_4_1"/>
</dbReference>
<comment type="subcellular location">
    <subcellularLocation>
        <location evidence="1">Membrane</location>
        <topology evidence="1">Multi-pass membrane protein</topology>
    </subcellularLocation>
</comment>
<keyword evidence="4 6" id="KW-0472">Membrane</keyword>
<accession>K6DJ12</accession>
<comment type="similarity">
    <text evidence="5">Belongs to the bacteriophage holin family. Cp-1 holin subfamily.</text>
</comment>
<name>K6DJ12_SCHAZ</name>
<reference evidence="7 8" key="1">
    <citation type="journal article" date="2012" name="Front. Microbiol.">
        <title>Redundancy and modularity in membrane-associated dissimilatory nitrate reduction in Bacillus.</title>
        <authorList>
            <person name="Heylen K."/>
            <person name="Keltjens J."/>
        </authorList>
    </citation>
    <scope>NUCLEOTIDE SEQUENCE [LARGE SCALE GENOMIC DNA]</scope>
    <source>
        <strain evidence="7 8">LMG 9581</strain>
    </source>
</reference>
<keyword evidence="2 6" id="KW-0812">Transmembrane</keyword>
<organism evidence="7 8">
    <name type="scientific">Schinkia azotoformans LMG 9581</name>
    <dbReference type="NCBI Taxonomy" id="1131731"/>
    <lineage>
        <taxon>Bacteria</taxon>
        <taxon>Bacillati</taxon>
        <taxon>Bacillota</taxon>
        <taxon>Bacilli</taxon>
        <taxon>Bacillales</taxon>
        <taxon>Bacillaceae</taxon>
        <taxon>Calidifontibacillus/Schinkia group</taxon>
        <taxon>Schinkia</taxon>
    </lineage>
</organism>
<comment type="caution">
    <text evidence="7">The sequence shown here is derived from an EMBL/GenBank/DDBJ whole genome shotgun (WGS) entry which is preliminary data.</text>
</comment>
<dbReference type="Proteomes" id="UP000006315">
    <property type="component" value="Unassembled WGS sequence"/>
</dbReference>
<proteinExistence type="inferred from homology"/>
<dbReference type="Pfam" id="PF05105">
    <property type="entry name" value="Phage_holin_4_1"/>
    <property type="match status" value="1"/>
</dbReference>